<gene>
    <name evidence="3" type="ORF">H4W79_001399</name>
</gene>
<evidence type="ECO:0000313" key="3">
    <source>
        <dbReference type="EMBL" id="MBE1457185.1"/>
    </source>
</evidence>
<protein>
    <submittedName>
        <fullName evidence="3">Fluoroquinolone transport system permease protein</fullName>
    </submittedName>
</protein>
<evidence type="ECO:0000256" key="1">
    <source>
        <dbReference type="SAM" id="MobiDB-lite"/>
    </source>
</evidence>
<feature type="transmembrane region" description="Helical" evidence="2">
    <location>
        <begin position="154"/>
        <end position="174"/>
    </location>
</feature>
<feature type="region of interest" description="Disordered" evidence="1">
    <location>
        <begin position="237"/>
        <end position="262"/>
    </location>
</feature>
<keyword evidence="2" id="KW-0472">Membrane</keyword>
<reference evidence="3 4" key="1">
    <citation type="submission" date="2020-10" db="EMBL/GenBank/DDBJ databases">
        <title>Sequencing the genomes of 1000 actinobacteria strains.</title>
        <authorList>
            <person name="Klenk H.-P."/>
        </authorList>
    </citation>
    <scope>NUCLEOTIDE SEQUENCE [LARGE SCALE GENOMIC DNA]</scope>
    <source>
        <strain evidence="3 4">DSM 45157</strain>
    </source>
</reference>
<evidence type="ECO:0000256" key="2">
    <source>
        <dbReference type="SAM" id="Phobius"/>
    </source>
</evidence>
<dbReference type="Pfam" id="PF24686">
    <property type="entry name" value="FLQE3_permease"/>
    <property type="match status" value="1"/>
</dbReference>
<organism evidence="3 4">
    <name type="scientific">Nocardiopsis terrae</name>
    <dbReference type="NCBI Taxonomy" id="372655"/>
    <lineage>
        <taxon>Bacteria</taxon>
        <taxon>Bacillati</taxon>
        <taxon>Actinomycetota</taxon>
        <taxon>Actinomycetes</taxon>
        <taxon>Streptosporangiales</taxon>
        <taxon>Nocardiopsidaceae</taxon>
        <taxon>Nocardiopsis</taxon>
    </lineage>
</organism>
<feature type="transmembrane region" description="Helical" evidence="2">
    <location>
        <begin position="482"/>
        <end position="503"/>
    </location>
</feature>
<accession>A0ABR9HEG1</accession>
<proteinExistence type="predicted"/>
<keyword evidence="4" id="KW-1185">Reference proteome</keyword>
<feature type="transmembrane region" description="Helical" evidence="2">
    <location>
        <begin position="403"/>
        <end position="424"/>
    </location>
</feature>
<sequence>MTRLSAACALEARLQARHGIVGIAAALAVLWTLVLWVVPDQASGTVAAYLLFLDTAGFGALFAVVLLLLERTEGTRAALSASPLRPGETVLARVGSLTALALLVAVPMTAAASRGRPADLLWSLPLVLSGVALTSVLLLSACLVVGARRRSVQGFLLSVPLAVAPLLLVPLVHLTGLVRHPVVYAVPTTAGAELIRLGSVPGAAVGSPFLWGAAVAYALLCAAAALLAAERALSSAAGGAEPGAGPRRRRPRRARASRLDRSAGRGSLPALVSFARTDLVGVGRDPLLLLVCCAPVPLALALRFLYPPAAELVRDSYGFDPAPLTPVLLAALVLLHVPMMLGMVNGLRAVEDGDEGILPALRVSPLSLRAYLAYRTVLPAVLSLVGLAAALPLSGFVTPGRPWGTTVALLLAAAQAALVTAVIMACSRDKVAALVVAKGVGAVLTLTPVVVWALPSPWNLALLVSPPSWAVLAVPGYDAGPLPPWACLVGGALVTAVAVRLLLRRAAHRVDGRV</sequence>
<feature type="transmembrane region" description="Helical" evidence="2">
    <location>
        <begin position="431"/>
        <end position="454"/>
    </location>
</feature>
<dbReference type="RefSeq" id="WP_191273179.1">
    <property type="nucleotide sequence ID" value="NZ_BMXJ01000006.1"/>
</dbReference>
<dbReference type="InterPro" id="IPR056926">
    <property type="entry name" value="FLQE3_permease"/>
</dbReference>
<dbReference type="EMBL" id="JADBDY010000001">
    <property type="protein sequence ID" value="MBE1457185.1"/>
    <property type="molecule type" value="Genomic_DNA"/>
</dbReference>
<keyword evidence="2" id="KW-1133">Transmembrane helix</keyword>
<keyword evidence="2" id="KW-0812">Transmembrane</keyword>
<feature type="transmembrane region" description="Helical" evidence="2">
    <location>
        <begin position="90"/>
        <end position="110"/>
    </location>
</feature>
<feature type="transmembrane region" description="Helical" evidence="2">
    <location>
        <begin position="50"/>
        <end position="69"/>
    </location>
</feature>
<feature type="compositionally biased region" description="Basic residues" evidence="1">
    <location>
        <begin position="246"/>
        <end position="256"/>
    </location>
</feature>
<feature type="transmembrane region" description="Helical" evidence="2">
    <location>
        <begin position="287"/>
        <end position="306"/>
    </location>
</feature>
<dbReference type="Proteomes" id="UP000598217">
    <property type="component" value="Unassembled WGS sequence"/>
</dbReference>
<feature type="transmembrane region" description="Helical" evidence="2">
    <location>
        <begin position="371"/>
        <end position="391"/>
    </location>
</feature>
<feature type="transmembrane region" description="Helical" evidence="2">
    <location>
        <begin position="209"/>
        <end position="229"/>
    </location>
</feature>
<comment type="caution">
    <text evidence="3">The sequence shown here is derived from an EMBL/GenBank/DDBJ whole genome shotgun (WGS) entry which is preliminary data.</text>
</comment>
<feature type="transmembrane region" description="Helical" evidence="2">
    <location>
        <begin position="122"/>
        <end position="147"/>
    </location>
</feature>
<feature type="transmembrane region" description="Helical" evidence="2">
    <location>
        <begin position="326"/>
        <end position="350"/>
    </location>
</feature>
<feature type="transmembrane region" description="Helical" evidence="2">
    <location>
        <begin position="20"/>
        <end position="38"/>
    </location>
</feature>
<evidence type="ECO:0000313" key="4">
    <source>
        <dbReference type="Proteomes" id="UP000598217"/>
    </source>
</evidence>
<name>A0ABR9HEG1_9ACTN</name>